<keyword evidence="6" id="KW-0067">ATP-binding</keyword>
<reference evidence="12" key="2">
    <citation type="submission" date="2019-01" db="UniProtKB">
        <authorList>
            <consortium name="EnsemblPlants"/>
        </authorList>
    </citation>
    <scope>IDENTIFICATION</scope>
    <source>
        <strain evidence="12">cv. Heinz 1706</strain>
    </source>
</reference>
<feature type="compositionally biased region" description="Polar residues" evidence="9">
    <location>
        <begin position="475"/>
        <end position="490"/>
    </location>
</feature>
<accession>A0A3Q7G1J5</accession>
<feature type="region of interest" description="Disordered" evidence="9">
    <location>
        <begin position="462"/>
        <end position="490"/>
    </location>
</feature>
<dbReference type="InterPro" id="IPR050352">
    <property type="entry name" value="ABCG_transporters"/>
</dbReference>
<dbReference type="Gene3D" id="3.40.50.300">
    <property type="entry name" value="P-loop containing nucleotide triphosphate hydrolases"/>
    <property type="match status" value="1"/>
</dbReference>
<protein>
    <recommendedName>
        <fullName evidence="11">ABC transporter domain-containing protein</fullName>
    </recommendedName>
</protein>
<evidence type="ECO:0000256" key="3">
    <source>
        <dbReference type="ARBA" id="ARBA00022448"/>
    </source>
</evidence>
<dbReference type="Pfam" id="PF00005">
    <property type="entry name" value="ABC_tran"/>
    <property type="match status" value="1"/>
</dbReference>
<evidence type="ECO:0000313" key="12">
    <source>
        <dbReference type="EnsemblPlants" id="Solyc04g025180.3.1"/>
    </source>
</evidence>
<keyword evidence="13" id="KW-1185">Reference proteome</keyword>
<keyword evidence="4 10" id="KW-0812">Transmembrane</keyword>
<dbReference type="OMA" id="IHIVINY"/>
<sequence>MAETHRRRKSPTFAIIVFLVSLVNLHLSSVKFVLSQSIVNGVGTASQLDNPAVLDLVTRTVYDRIYNLTLGLFDNQFSDKFKFCILNRDEEWNHAFNYSSNLAFLSACVTRTKVTSSDDKFAVVAFTFILLDRQSCSYLMLLANQRQAELLSLEWLALRFSACPKCCKNGQWPSEVSAQIPAWVVAGMVRAPLVAGHRRLLWLINQIWSHIPLVTRRDYTGRVTEIPSSFLMKRNIKFFYAYAEGQSVIGAFAVNYTEGRRHLDSCEPGWACSTNSDQNPDLRNSREMPARTLACQACCEGFFCPHGLTCMIHIVINYLLGSQVILVVGQTFGLMFAAAQRNYCPTGSTAEKRCFKLTSCNPNTASQNIHAYGAMLIAALATLLLIIYNCSDQIITVRERRLARSREAAAKVVKEKIQARARWKSAKEAAKKHAVELQGQFSRKFSRKRNITVSDKVTVLNEEYTDTDGNPYPLNEQSTSLVSNKSQSASEVEEIGSSPLMTMINEIEEQTFDSSESFSLEIKERNLKTKKAKGKDIHTHSQIFKYAYAQLEREKAQQQQNNNLTFSGVISMATNTDYKKRPVIEIGFKDLTVTLKGKRKHLLRSVNGKIMPGRITSVMGPSGAGKTTLLSALAGKTVGCTISGSILINGKSEPIRSYRKIVGFVPQDDIVHGNLTVEENLWFSARCRLSADLQKQDKVLIVERVIDFLGLQSVRGSLVGTVEKRGISGGQRKRVNVGLELVMEPSLLFLDEPTSGLDSSSSQLLLRALRREALEGVNICMVVHQPR</sequence>
<dbReference type="PANTHER" id="PTHR48041:SF1">
    <property type="entry name" value="ABC TRANSPORTER G FAMILY MEMBER 24"/>
    <property type="match status" value="1"/>
</dbReference>
<dbReference type="SUPFAM" id="SSF52540">
    <property type="entry name" value="P-loop containing nucleoside triphosphate hydrolases"/>
    <property type="match status" value="1"/>
</dbReference>
<comment type="subcellular location">
    <subcellularLocation>
        <location evidence="1">Membrane</location>
        <topology evidence="1">Multi-pass membrane protein</topology>
    </subcellularLocation>
</comment>
<dbReference type="InterPro" id="IPR003593">
    <property type="entry name" value="AAA+_ATPase"/>
</dbReference>
<keyword evidence="8 10" id="KW-0472">Membrane</keyword>
<evidence type="ECO:0000256" key="5">
    <source>
        <dbReference type="ARBA" id="ARBA00022741"/>
    </source>
</evidence>
<dbReference type="GO" id="GO:0016020">
    <property type="term" value="C:membrane"/>
    <property type="evidence" value="ECO:0007669"/>
    <property type="project" value="UniProtKB-SubCell"/>
</dbReference>
<dbReference type="PROSITE" id="PS00211">
    <property type="entry name" value="ABC_TRANSPORTER_1"/>
    <property type="match status" value="1"/>
</dbReference>
<keyword evidence="7 10" id="KW-1133">Transmembrane helix</keyword>
<dbReference type="Gramene" id="Solyc04g025180.3.1">
    <property type="protein sequence ID" value="Solyc04g025180.3.1"/>
    <property type="gene ID" value="Solyc04g025180.3"/>
</dbReference>
<evidence type="ECO:0000256" key="2">
    <source>
        <dbReference type="ARBA" id="ARBA00005814"/>
    </source>
</evidence>
<evidence type="ECO:0000256" key="7">
    <source>
        <dbReference type="ARBA" id="ARBA00022989"/>
    </source>
</evidence>
<evidence type="ECO:0000256" key="10">
    <source>
        <dbReference type="SAM" id="Phobius"/>
    </source>
</evidence>
<dbReference type="InterPro" id="IPR003439">
    <property type="entry name" value="ABC_transporter-like_ATP-bd"/>
</dbReference>
<dbReference type="Proteomes" id="UP000004994">
    <property type="component" value="Chromosome 4"/>
</dbReference>
<dbReference type="PROSITE" id="PS50893">
    <property type="entry name" value="ABC_TRANSPORTER_2"/>
    <property type="match status" value="1"/>
</dbReference>
<dbReference type="InParanoid" id="A0A3Q7G1J5"/>
<reference evidence="12" key="1">
    <citation type="journal article" date="2012" name="Nature">
        <title>The tomato genome sequence provides insights into fleshy fruit evolution.</title>
        <authorList>
            <consortium name="Tomato Genome Consortium"/>
        </authorList>
    </citation>
    <scope>NUCLEOTIDE SEQUENCE [LARGE SCALE GENOMIC DNA]</scope>
    <source>
        <strain evidence="12">cv. Heinz 1706</strain>
    </source>
</reference>
<evidence type="ECO:0000256" key="6">
    <source>
        <dbReference type="ARBA" id="ARBA00022840"/>
    </source>
</evidence>
<evidence type="ECO:0000313" key="13">
    <source>
        <dbReference type="Proteomes" id="UP000004994"/>
    </source>
</evidence>
<keyword evidence="3" id="KW-0813">Transport</keyword>
<feature type="transmembrane region" description="Helical" evidence="10">
    <location>
        <begin position="369"/>
        <end position="391"/>
    </location>
</feature>
<dbReference type="PaxDb" id="4081-Solyc04g025180.2.1"/>
<name>A0A3Q7G1J5_SOLLC</name>
<dbReference type="PANTHER" id="PTHR48041">
    <property type="entry name" value="ABC TRANSPORTER G FAMILY MEMBER 28"/>
    <property type="match status" value="1"/>
</dbReference>
<evidence type="ECO:0000256" key="9">
    <source>
        <dbReference type="SAM" id="MobiDB-lite"/>
    </source>
</evidence>
<evidence type="ECO:0000256" key="1">
    <source>
        <dbReference type="ARBA" id="ARBA00004141"/>
    </source>
</evidence>
<evidence type="ECO:0000259" key="11">
    <source>
        <dbReference type="PROSITE" id="PS50893"/>
    </source>
</evidence>
<dbReference type="SMART" id="SM00382">
    <property type="entry name" value="AAA"/>
    <property type="match status" value="1"/>
</dbReference>
<dbReference type="GO" id="GO:0016887">
    <property type="term" value="F:ATP hydrolysis activity"/>
    <property type="evidence" value="ECO:0007669"/>
    <property type="project" value="InterPro"/>
</dbReference>
<dbReference type="InterPro" id="IPR027417">
    <property type="entry name" value="P-loop_NTPase"/>
</dbReference>
<dbReference type="AlphaFoldDB" id="A0A3Q7G1J5"/>
<feature type="domain" description="ABC transporter" evidence="11">
    <location>
        <begin position="586"/>
        <end position="786"/>
    </location>
</feature>
<organism evidence="12">
    <name type="scientific">Solanum lycopersicum</name>
    <name type="common">Tomato</name>
    <name type="synonym">Lycopersicon esculentum</name>
    <dbReference type="NCBI Taxonomy" id="4081"/>
    <lineage>
        <taxon>Eukaryota</taxon>
        <taxon>Viridiplantae</taxon>
        <taxon>Streptophyta</taxon>
        <taxon>Embryophyta</taxon>
        <taxon>Tracheophyta</taxon>
        <taxon>Spermatophyta</taxon>
        <taxon>Magnoliopsida</taxon>
        <taxon>eudicotyledons</taxon>
        <taxon>Gunneridae</taxon>
        <taxon>Pentapetalae</taxon>
        <taxon>asterids</taxon>
        <taxon>lamiids</taxon>
        <taxon>Solanales</taxon>
        <taxon>Solanaceae</taxon>
        <taxon>Solanoideae</taxon>
        <taxon>Solaneae</taxon>
        <taxon>Solanum</taxon>
        <taxon>Solanum subgen. Lycopersicon</taxon>
    </lineage>
</organism>
<dbReference type="FunFam" id="3.40.50.300:FF:000367">
    <property type="entry name" value="ABC transporter G family member 24"/>
    <property type="match status" value="1"/>
</dbReference>
<proteinExistence type="inferred from homology"/>
<dbReference type="GO" id="GO:0005524">
    <property type="term" value="F:ATP binding"/>
    <property type="evidence" value="ECO:0007669"/>
    <property type="project" value="UniProtKB-KW"/>
</dbReference>
<keyword evidence="5" id="KW-0547">Nucleotide-binding</keyword>
<dbReference type="InterPro" id="IPR017871">
    <property type="entry name" value="ABC_transporter-like_CS"/>
</dbReference>
<comment type="similarity">
    <text evidence="2">Belongs to the ABC transporter superfamily. ABCG family. Eye pigment precursor importer (TC 3.A.1.204) subfamily.</text>
</comment>
<evidence type="ECO:0000256" key="4">
    <source>
        <dbReference type="ARBA" id="ARBA00022692"/>
    </source>
</evidence>
<dbReference type="EnsemblPlants" id="Solyc04g025180.3.1">
    <property type="protein sequence ID" value="Solyc04g025180.3.1"/>
    <property type="gene ID" value="Solyc04g025180.3"/>
</dbReference>
<evidence type="ECO:0000256" key="8">
    <source>
        <dbReference type="ARBA" id="ARBA00023136"/>
    </source>
</evidence>